<evidence type="ECO:0000256" key="6">
    <source>
        <dbReference type="ARBA" id="ARBA00022692"/>
    </source>
</evidence>
<feature type="transmembrane region" description="Helical" evidence="9">
    <location>
        <begin position="48"/>
        <end position="74"/>
    </location>
</feature>
<feature type="transmembrane region" description="Helical" evidence="9">
    <location>
        <begin position="274"/>
        <end position="295"/>
    </location>
</feature>
<name>A0A356LIB0_9BURK</name>
<keyword evidence="4" id="KW-1003">Cell membrane</keyword>
<dbReference type="EMBL" id="DOEK01000029">
    <property type="protein sequence ID" value="HBP30579.1"/>
    <property type="molecule type" value="Genomic_DNA"/>
</dbReference>
<reference evidence="10 11" key="1">
    <citation type="journal article" date="2018" name="Nat. Biotechnol.">
        <title>A standardized bacterial taxonomy based on genome phylogeny substantially revises the tree of life.</title>
        <authorList>
            <person name="Parks D.H."/>
            <person name="Chuvochina M."/>
            <person name="Waite D.W."/>
            <person name="Rinke C."/>
            <person name="Skarshewski A."/>
            <person name="Chaumeil P.A."/>
            <person name="Hugenholtz P."/>
        </authorList>
    </citation>
    <scope>NUCLEOTIDE SEQUENCE [LARGE SCALE GENOMIC DNA]</scope>
    <source>
        <strain evidence="10">UBA10707</strain>
    </source>
</reference>
<evidence type="ECO:0000313" key="11">
    <source>
        <dbReference type="Proteomes" id="UP000264036"/>
    </source>
</evidence>
<dbReference type="PANTHER" id="PTHR33529">
    <property type="entry name" value="SLR0882 PROTEIN-RELATED"/>
    <property type="match status" value="1"/>
</dbReference>
<dbReference type="InterPro" id="IPR030922">
    <property type="entry name" value="LptF"/>
</dbReference>
<keyword evidence="3" id="KW-0813">Transport</keyword>
<comment type="caution">
    <text evidence="10">The sequence shown here is derived from an EMBL/GenBank/DDBJ whole genome shotgun (WGS) entry which is preliminary data.</text>
</comment>
<dbReference type="PANTHER" id="PTHR33529:SF7">
    <property type="entry name" value="LIPOPOLYSACCHARIDE EXPORT SYSTEM PERMEASE PROTEIN LPTF"/>
    <property type="match status" value="1"/>
</dbReference>
<evidence type="ECO:0000256" key="7">
    <source>
        <dbReference type="ARBA" id="ARBA00022989"/>
    </source>
</evidence>
<evidence type="ECO:0000313" key="10">
    <source>
        <dbReference type="EMBL" id="HBP30579.1"/>
    </source>
</evidence>
<evidence type="ECO:0000256" key="9">
    <source>
        <dbReference type="SAM" id="Phobius"/>
    </source>
</evidence>
<keyword evidence="5" id="KW-0997">Cell inner membrane</keyword>
<gene>
    <name evidence="10" type="primary">lptF</name>
    <name evidence="10" type="ORF">DD666_14315</name>
</gene>
<proteinExistence type="predicted"/>
<dbReference type="GO" id="GO:0015920">
    <property type="term" value="P:lipopolysaccharide transport"/>
    <property type="evidence" value="ECO:0007669"/>
    <property type="project" value="TreeGrafter"/>
</dbReference>
<dbReference type="Proteomes" id="UP000264036">
    <property type="component" value="Unassembled WGS sequence"/>
</dbReference>
<feature type="transmembrane region" description="Helical" evidence="9">
    <location>
        <begin position="12"/>
        <end position="36"/>
    </location>
</feature>
<evidence type="ECO:0000256" key="4">
    <source>
        <dbReference type="ARBA" id="ARBA00022475"/>
    </source>
</evidence>
<dbReference type="NCBIfam" id="TIGR04407">
    <property type="entry name" value="LptF_YjgP"/>
    <property type="match status" value="1"/>
</dbReference>
<protein>
    <recommendedName>
        <fullName evidence="2">Lipopolysaccharide export system permease protein LptF</fullName>
    </recommendedName>
</protein>
<dbReference type="AlphaFoldDB" id="A0A356LIB0"/>
<dbReference type="Pfam" id="PF03739">
    <property type="entry name" value="LptF_LptG"/>
    <property type="match status" value="1"/>
</dbReference>
<evidence type="ECO:0000256" key="1">
    <source>
        <dbReference type="ARBA" id="ARBA00004429"/>
    </source>
</evidence>
<evidence type="ECO:0000256" key="3">
    <source>
        <dbReference type="ARBA" id="ARBA00022448"/>
    </source>
</evidence>
<feature type="transmembrane region" description="Helical" evidence="9">
    <location>
        <begin position="335"/>
        <end position="355"/>
    </location>
</feature>
<evidence type="ECO:0000256" key="5">
    <source>
        <dbReference type="ARBA" id="ARBA00022519"/>
    </source>
</evidence>
<accession>A0A356LIB0</accession>
<comment type="subcellular location">
    <subcellularLocation>
        <location evidence="1">Cell inner membrane</location>
        <topology evidence="1">Multi-pass membrane protein</topology>
    </subcellularLocation>
</comment>
<organism evidence="10 11">
    <name type="scientific">Advenella kashmirensis</name>
    <dbReference type="NCBI Taxonomy" id="310575"/>
    <lineage>
        <taxon>Bacteria</taxon>
        <taxon>Pseudomonadati</taxon>
        <taxon>Pseudomonadota</taxon>
        <taxon>Betaproteobacteria</taxon>
        <taxon>Burkholderiales</taxon>
        <taxon>Alcaligenaceae</taxon>
    </lineage>
</organism>
<keyword evidence="6 9" id="KW-0812">Transmembrane</keyword>
<keyword evidence="7 9" id="KW-1133">Transmembrane helix</keyword>
<dbReference type="GO" id="GO:0055085">
    <property type="term" value="P:transmembrane transport"/>
    <property type="evidence" value="ECO:0007669"/>
    <property type="project" value="InterPro"/>
</dbReference>
<evidence type="ECO:0000256" key="2">
    <source>
        <dbReference type="ARBA" id="ARBA00014213"/>
    </source>
</evidence>
<dbReference type="GO" id="GO:0043190">
    <property type="term" value="C:ATP-binding cassette (ABC) transporter complex"/>
    <property type="evidence" value="ECO:0007669"/>
    <property type="project" value="InterPro"/>
</dbReference>
<evidence type="ECO:0000256" key="8">
    <source>
        <dbReference type="ARBA" id="ARBA00023136"/>
    </source>
</evidence>
<dbReference type="InterPro" id="IPR005495">
    <property type="entry name" value="LptG/LptF_permease"/>
</dbReference>
<keyword evidence="8 9" id="KW-0472">Membrane</keyword>
<sequence length="368" mass="40621">MSLFKRSVVAEITSHGGVVFSTLIIVWLSVLLVRLLGQAAEGQIGADIVLGIAALSSITALPTILSVALFIATITTISRNYRESEMVVWFASGVSLKDWISPVLRVALPVCVLIAILTLEVTPWAYRQIEEYRQRYEQRSDLSKITAGQFIESAGGARVFFTEAPTNPQDEIGAVFARVLDNDWYTIVTSKNARIRREDNGDRYVVLGPGNRYDMKADSAEFRMVSFDSYTLRLENSSGTSADEIARQNALNQMKSRPTTNLIQDRKAESQAQIMWRVSLPLAALNLALLAIPLGAVNPRLGRSGDLLLAGLTGLLYMNMINLTRGWISNGKIDFLTGTLSLHVIVLALCLYAFYTRMRLKTPKKSAA</sequence>
<feature type="transmembrane region" description="Helical" evidence="9">
    <location>
        <begin position="106"/>
        <end position="126"/>
    </location>
</feature>